<dbReference type="EC" id="3.5.1.18" evidence="5"/>
<evidence type="ECO:0000313" key="5">
    <source>
        <dbReference type="EMBL" id="RIH92451.1"/>
    </source>
</evidence>
<dbReference type="GO" id="GO:0046872">
    <property type="term" value="F:metal ion binding"/>
    <property type="evidence" value="ECO:0007669"/>
    <property type="project" value="UniProtKB-KW"/>
</dbReference>
<proteinExistence type="predicted"/>
<evidence type="ECO:0000256" key="1">
    <source>
        <dbReference type="ARBA" id="ARBA00022670"/>
    </source>
</evidence>
<dbReference type="Proteomes" id="UP000266178">
    <property type="component" value="Unassembled WGS sequence"/>
</dbReference>
<dbReference type="GO" id="GO:0009089">
    <property type="term" value="P:lysine biosynthetic process via diaminopimelate"/>
    <property type="evidence" value="ECO:0007669"/>
    <property type="project" value="TreeGrafter"/>
</dbReference>
<dbReference type="InterPro" id="IPR011650">
    <property type="entry name" value="Peptidase_M20_dimer"/>
</dbReference>
<dbReference type="RefSeq" id="WP_119357102.1">
    <property type="nucleotide sequence ID" value="NZ_BJXM01000009.1"/>
</dbReference>
<evidence type="ECO:0000313" key="6">
    <source>
        <dbReference type="Proteomes" id="UP000266178"/>
    </source>
</evidence>
<organism evidence="5 6">
    <name type="scientific">Meiothermus granaticius NBRC 107808</name>
    <dbReference type="NCBI Taxonomy" id="1227551"/>
    <lineage>
        <taxon>Bacteria</taxon>
        <taxon>Thermotogati</taxon>
        <taxon>Deinococcota</taxon>
        <taxon>Deinococci</taxon>
        <taxon>Thermales</taxon>
        <taxon>Thermaceae</taxon>
        <taxon>Meiothermus</taxon>
    </lineage>
</organism>
<dbReference type="AlphaFoldDB" id="A0A399FCM9"/>
<dbReference type="GO" id="GO:0008233">
    <property type="term" value="F:peptidase activity"/>
    <property type="evidence" value="ECO:0007669"/>
    <property type="project" value="UniProtKB-KW"/>
</dbReference>
<dbReference type="OrthoDB" id="9761532at2"/>
<dbReference type="GO" id="GO:0006508">
    <property type="term" value="P:proteolysis"/>
    <property type="evidence" value="ECO:0007669"/>
    <property type="project" value="UniProtKB-KW"/>
</dbReference>
<sequence length="445" mass="48654">MQPLPPLVTNYARETLARLVALPSVSAEGRALAETADAVRELLEELGLRVEIHATPGAPVVYAEGGEGEKTLLFYNHYDVQPADPLELWHSDPFTLTEREGRLYGRGANDDKGELVSRLAALKWLQEEHGRIPLRVKFCLEGEEEIGSPNLEHYIEAHQDRLKADAVIWEAGGVDAAGRPQIYCGLKGIVGLELWIKTAAYDLHSSYGAVVQNPLYRLSKALASLRDDEGKVLVKGFYQRVRPLSPLEEETLARIPDESPQLAQTFGVGGFLAGVSGRAFYQKLLAEPCINLNGVHGGYGGPGSKTVLPAEAFAKLDVRLVPDQEPQEIIELMRQHLETHGFNDIELVVSEFGELPARSDLAAPWVQQAIAACREVYGQEPVVWPNFAGSGPMYPFTHLLKAPVVGLGVGYPGSKVHSPDEHIRLQDFEAGIAVVKQAMEKLAGL</sequence>
<evidence type="ECO:0000256" key="2">
    <source>
        <dbReference type="ARBA" id="ARBA00022723"/>
    </source>
</evidence>
<dbReference type="EMBL" id="QWLB01000019">
    <property type="protein sequence ID" value="RIH92451.1"/>
    <property type="molecule type" value="Genomic_DNA"/>
</dbReference>
<dbReference type="GO" id="GO:0005829">
    <property type="term" value="C:cytosol"/>
    <property type="evidence" value="ECO:0007669"/>
    <property type="project" value="TreeGrafter"/>
</dbReference>
<keyword evidence="6" id="KW-1185">Reference proteome</keyword>
<dbReference type="GO" id="GO:0009014">
    <property type="term" value="F:succinyl-diaminopimelate desuccinylase activity"/>
    <property type="evidence" value="ECO:0007669"/>
    <property type="project" value="UniProtKB-EC"/>
</dbReference>
<dbReference type="Pfam" id="PF01546">
    <property type="entry name" value="Peptidase_M20"/>
    <property type="match status" value="1"/>
</dbReference>
<dbReference type="Gene3D" id="3.30.70.360">
    <property type="match status" value="1"/>
</dbReference>
<protein>
    <submittedName>
        <fullName evidence="5">Succinyl-diaminopimelate desuccinylase</fullName>
        <ecNumber evidence="5">3.5.1.18</ecNumber>
    </submittedName>
</protein>
<reference evidence="5 6" key="1">
    <citation type="submission" date="2018-08" db="EMBL/GenBank/DDBJ databases">
        <title>Meiothermus granaticius genome AF-68 sequencing project.</title>
        <authorList>
            <person name="Da Costa M.S."/>
            <person name="Albuquerque L."/>
            <person name="Raposo P."/>
            <person name="Froufe H.J.C."/>
            <person name="Barroso C.S."/>
            <person name="Egas C."/>
        </authorList>
    </citation>
    <scope>NUCLEOTIDE SEQUENCE [LARGE SCALE GENOMIC DNA]</scope>
    <source>
        <strain evidence="5 6">AF-68</strain>
    </source>
</reference>
<dbReference type="InterPro" id="IPR002933">
    <property type="entry name" value="Peptidase_M20"/>
</dbReference>
<keyword evidence="1" id="KW-0645">Protease</keyword>
<dbReference type="Gene3D" id="3.40.630.10">
    <property type="entry name" value="Zn peptidases"/>
    <property type="match status" value="1"/>
</dbReference>
<comment type="caution">
    <text evidence="5">The sequence shown here is derived from an EMBL/GenBank/DDBJ whole genome shotgun (WGS) entry which is preliminary data.</text>
</comment>
<feature type="domain" description="Peptidase M20 dimerisation" evidence="4">
    <location>
        <begin position="186"/>
        <end position="342"/>
    </location>
</feature>
<dbReference type="PANTHER" id="PTHR43270:SF8">
    <property type="entry name" value="DI- AND TRIPEPTIDASE DUG2-RELATED"/>
    <property type="match status" value="1"/>
</dbReference>
<dbReference type="NCBIfam" id="NF005034">
    <property type="entry name" value="PRK06446.1"/>
    <property type="match status" value="1"/>
</dbReference>
<keyword evidence="3 5" id="KW-0378">Hydrolase</keyword>
<accession>A0A399FCM9</accession>
<evidence type="ECO:0000259" key="4">
    <source>
        <dbReference type="Pfam" id="PF07687"/>
    </source>
</evidence>
<dbReference type="SUPFAM" id="SSF53187">
    <property type="entry name" value="Zn-dependent exopeptidases"/>
    <property type="match status" value="1"/>
</dbReference>
<name>A0A399FCM9_9DEIN</name>
<dbReference type="InterPro" id="IPR051458">
    <property type="entry name" value="Cyt/Met_Dipeptidase"/>
</dbReference>
<evidence type="ECO:0000256" key="3">
    <source>
        <dbReference type="ARBA" id="ARBA00022801"/>
    </source>
</evidence>
<gene>
    <name evidence="5" type="primary">dapE_2</name>
    <name evidence="5" type="ORF">Mgrana_01610</name>
</gene>
<keyword evidence="2" id="KW-0479">Metal-binding</keyword>
<dbReference type="Pfam" id="PF07687">
    <property type="entry name" value="M20_dimer"/>
    <property type="match status" value="1"/>
</dbReference>
<dbReference type="PANTHER" id="PTHR43270">
    <property type="entry name" value="BETA-ALA-HIS DIPEPTIDASE"/>
    <property type="match status" value="1"/>
</dbReference>